<dbReference type="KEGG" id="tet:TTHERM_00569230"/>
<keyword evidence="2" id="KW-1185">Reference proteome</keyword>
<organism evidence="1 2">
    <name type="scientific">Tetrahymena thermophila (strain SB210)</name>
    <dbReference type="NCBI Taxonomy" id="312017"/>
    <lineage>
        <taxon>Eukaryota</taxon>
        <taxon>Sar</taxon>
        <taxon>Alveolata</taxon>
        <taxon>Ciliophora</taxon>
        <taxon>Intramacronucleata</taxon>
        <taxon>Oligohymenophorea</taxon>
        <taxon>Hymenostomatida</taxon>
        <taxon>Tetrahymenina</taxon>
        <taxon>Tetrahymenidae</taxon>
        <taxon>Tetrahymena</taxon>
    </lineage>
</organism>
<protein>
    <submittedName>
        <fullName evidence="1">Uncharacterized protein</fullName>
    </submittedName>
</protein>
<dbReference type="InterPro" id="IPR028008">
    <property type="entry name" value="DUF4441"/>
</dbReference>
<dbReference type="EMBL" id="GG662498">
    <property type="protein sequence ID" value="EAS07387.2"/>
    <property type="molecule type" value="Genomic_DNA"/>
</dbReference>
<dbReference type="Pfam" id="PF14536">
    <property type="entry name" value="DUF4441"/>
    <property type="match status" value="1"/>
</dbReference>
<gene>
    <name evidence="1" type="ORF">TTHERM_00569230</name>
</gene>
<proteinExistence type="predicted"/>
<dbReference type="HOGENOM" id="CLU_1028475_0_0_1"/>
<name>Q24I51_TETTS</name>
<dbReference type="AlphaFoldDB" id="Q24I51"/>
<reference evidence="2" key="1">
    <citation type="journal article" date="2006" name="PLoS Biol.">
        <title>Macronuclear genome sequence of the ciliate Tetrahymena thermophila, a model eukaryote.</title>
        <authorList>
            <person name="Eisen J.A."/>
            <person name="Coyne R.S."/>
            <person name="Wu M."/>
            <person name="Wu D."/>
            <person name="Thiagarajan M."/>
            <person name="Wortman J.R."/>
            <person name="Badger J.H."/>
            <person name="Ren Q."/>
            <person name="Amedeo P."/>
            <person name="Jones K.M."/>
            <person name="Tallon L.J."/>
            <person name="Delcher A.L."/>
            <person name="Salzberg S.L."/>
            <person name="Silva J.C."/>
            <person name="Haas B.J."/>
            <person name="Majoros W.H."/>
            <person name="Farzad M."/>
            <person name="Carlton J.M."/>
            <person name="Smith R.K. Jr."/>
            <person name="Garg J."/>
            <person name="Pearlman R.E."/>
            <person name="Karrer K.M."/>
            <person name="Sun L."/>
            <person name="Manning G."/>
            <person name="Elde N.C."/>
            <person name="Turkewitz A.P."/>
            <person name="Asai D.J."/>
            <person name="Wilkes D.E."/>
            <person name="Wang Y."/>
            <person name="Cai H."/>
            <person name="Collins K."/>
            <person name="Stewart B.A."/>
            <person name="Lee S.R."/>
            <person name="Wilamowska K."/>
            <person name="Weinberg Z."/>
            <person name="Ruzzo W.L."/>
            <person name="Wloga D."/>
            <person name="Gaertig J."/>
            <person name="Frankel J."/>
            <person name="Tsao C.-C."/>
            <person name="Gorovsky M.A."/>
            <person name="Keeling P.J."/>
            <person name="Waller R.F."/>
            <person name="Patron N.J."/>
            <person name="Cherry J.M."/>
            <person name="Stover N.A."/>
            <person name="Krieger C.J."/>
            <person name="del Toro C."/>
            <person name="Ryder H.F."/>
            <person name="Williamson S.C."/>
            <person name="Barbeau R.A."/>
            <person name="Hamilton E.P."/>
            <person name="Orias E."/>
        </authorList>
    </citation>
    <scope>NUCLEOTIDE SEQUENCE [LARGE SCALE GENOMIC DNA]</scope>
    <source>
        <strain evidence="2">SB210</strain>
    </source>
</reference>
<evidence type="ECO:0000313" key="1">
    <source>
        <dbReference type="EMBL" id="EAS07387.2"/>
    </source>
</evidence>
<dbReference type="Proteomes" id="UP000009168">
    <property type="component" value="Unassembled WGS sequence"/>
</dbReference>
<evidence type="ECO:0000313" key="2">
    <source>
        <dbReference type="Proteomes" id="UP000009168"/>
    </source>
</evidence>
<dbReference type="GeneID" id="7823027"/>
<dbReference type="InParanoid" id="Q24I51"/>
<accession>Q24I51</accession>
<dbReference type="RefSeq" id="XP_001027629.2">
    <property type="nucleotide sequence ID" value="XM_001027629.2"/>
</dbReference>
<sequence length="210" mass="25336">MTDNKYSRRELYTMIKDRIMNQKEFNATMMSSSLLSDSDSLSSFSPLKSMISEEDMVEINYMDELFSFFEKDWDNYTEEQDNQFQAQYKFTLERLNVFKNILRAFKNYMKTKGDSVVIECMDSLQKPINIIKKQFNFFSKRHAPNSRLLSLLFCYDRYGRQFEYFLNHYSLEWLASSKVKDLTQHIYTILYLCRCFKNESMQQNIKVNKK</sequence>